<keyword evidence="1" id="KW-0175">Coiled coil</keyword>
<dbReference type="Proteomes" id="UP000007575">
    <property type="component" value="Plasmid P1"/>
</dbReference>
<name>H8H0Z8_DEIGI</name>
<dbReference type="InterPro" id="IPR035965">
    <property type="entry name" value="PAS-like_dom_sf"/>
</dbReference>
<dbReference type="SUPFAM" id="SSF55785">
    <property type="entry name" value="PYP-like sensor domain (PAS domain)"/>
    <property type="match status" value="2"/>
</dbReference>
<keyword evidence="4" id="KW-0614">Plasmid</keyword>
<evidence type="ECO:0000256" key="1">
    <source>
        <dbReference type="SAM" id="Coils"/>
    </source>
</evidence>
<dbReference type="CDD" id="cd00130">
    <property type="entry name" value="PAS"/>
    <property type="match status" value="1"/>
</dbReference>
<dbReference type="AlphaFoldDB" id="H8H0Z8"/>
<evidence type="ECO:0000313" key="4">
    <source>
        <dbReference type="EMBL" id="AFD27017.1"/>
    </source>
</evidence>
<sequence length="319" mass="36174">MGVSPEELKSTNEELQTTNEELQSSNEELTTSKEELQSLNEELVTINAEHQRIIHDLAQAHDDMKNLLESAGIATVFLDNDLRIKRFTPRITRVINLMPVDVGRPITDISVNLNYEHLTRDIARVIDTLETYEAQVQTQDEQWYLMRISPYRTSDNFIDGVVLAFTNINVVKALETQVRESLEYAEAVLNSMQDPLLVLDSQLRIITANRAFYNLMYLSPAQIQAEPMYTIANFAFDQPELQGRLRDLVTTDEVVSNYIIDLKVPQQGNRKMKVEAEPVASTGAEQPMFLFKMEDVTELLLRASLDGPDLTGDAPPGRD</sequence>
<feature type="domain" description="PAS" evidence="3">
    <location>
        <begin position="62"/>
        <end position="127"/>
    </location>
</feature>
<keyword evidence="4" id="KW-0489">Methyltransferase</keyword>
<dbReference type="EMBL" id="CP002192">
    <property type="protein sequence ID" value="AFD27017.1"/>
    <property type="molecule type" value="Genomic_DNA"/>
</dbReference>
<proteinExistence type="predicted"/>
<reference evidence="4 5" key="1">
    <citation type="journal article" date="2012" name="PLoS ONE">
        <title>Genome sequence and transcriptome analysis of the radioresistant bacterium Deinococcus gobiensis: insights into the extreme environmental adaptations.</title>
        <authorList>
            <person name="Yuan M."/>
            <person name="Chen M."/>
            <person name="Zhang W."/>
            <person name="Lu W."/>
            <person name="Wang J."/>
            <person name="Yang M."/>
            <person name="Zhao P."/>
            <person name="Tang R."/>
            <person name="Li X."/>
            <person name="Hao Y."/>
            <person name="Zhou Z."/>
            <person name="Zhan Y."/>
            <person name="Yu H."/>
            <person name="Teng C."/>
            <person name="Yan Y."/>
            <person name="Ping S."/>
            <person name="Wang Y."/>
            <person name="Lin M."/>
        </authorList>
    </citation>
    <scope>NUCLEOTIDE SEQUENCE [LARGE SCALE GENOMIC DNA]</scope>
    <source>
        <strain evidence="5">DSM 21396 / JCM 16679 / CGMCC 1.7299 / I-0</strain>
        <plasmid evidence="4">P1</plasmid>
    </source>
</reference>
<dbReference type="Pfam" id="PF13596">
    <property type="entry name" value="PAS_10"/>
    <property type="match status" value="1"/>
</dbReference>
<feature type="coiled-coil region" evidence="1">
    <location>
        <begin position="115"/>
        <end position="142"/>
    </location>
</feature>
<keyword evidence="5" id="KW-1185">Reference proteome</keyword>
<dbReference type="Gene3D" id="3.30.450.20">
    <property type="entry name" value="PAS domain"/>
    <property type="match status" value="2"/>
</dbReference>
<dbReference type="HOGENOM" id="CLU_870750_0_0_0"/>
<dbReference type="SMART" id="SM00091">
    <property type="entry name" value="PAS"/>
    <property type="match status" value="2"/>
</dbReference>
<dbReference type="InterPro" id="IPR050903">
    <property type="entry name" value="Bact_Chemotaxis_MeTrfase"/>
</dbReference>
<evidence type="ECO:0000259" key="3">
    <source>
        <dbReference type="SMART" id="SM00091"/>
    </source>
</evidence>
<feature type="compositionally biased region" description="Basic and acidic residues" evidence="2">
    <location>
        <begin position="1"/>
        <end position="12"/>
    </location>
</feature>
<evidence type="ECO:0000313" key="5">
    <source>
        <dbReference type="Proteomes" id="UP000007575"/>
    </source>
</evidence>
<dbReference type="PATRIC" id="fig|745776.4.peg.3168"/>
<feature type="region of interest" description="Disordered" evidence="2">
    <location>
        <begin position="1"/>
        <end position="31"/>
    </location>
</feature>
<accession>H8H0Z8</accession>
<dbReference type="KEGG" id="dgo:DGo_PA0131"/>
<feature type="domain" description="PAS" evidence="3">
    <location>
        <begin position="183"/>
        <end position="250"/>
    </location>
</feature>
<dbReference type="PANTHER" id="PTHR24422">
    <property type="entry name" value="CHEMOTAXIS PROTEIN METHYLTRANSFERASE"/>
    <property type="match status" value="1"/>
</dbReference>
<gene>
    <name evidence="4" type="ordered locus">DGo_PA0131</name>
</gene>
<protein>
    <submittedName>
        <fullName evidence="4">MCP methyltransferase/methylesterase, CheR/CheB with PAS/PAC sensor</fullName>
    </submittedName>
</protein>
<geneLocation type="plasmid" evidence="4 5">
    <name>P1</name>
</geneLocation>
<dbReference type="GO" id="GO:0032259">
    <property type="term" value="P:methylation"/>
    <property type="evidence" value="ECO:0007669"/>
    <property type="project" value="UniProtKB-KW"/>
</dbReference>
<keyword evidence="4" id="KW-0808">Transferase</keyword>
<feature type="compositionally biased region" description="Low complexity" evidence="2">
    <location>
        <begin position="13"/>
        <end position="24"/>
    </location>
</feature>
<evidence type="ECO:0000256" key="2">
    <source>
        <dbReference type="SAM" id="MobiDB-lite"/>
    </source>
</evidence>
<dbReference type="InterPro" id="IPR000014">
    <property type="entry name" value="PAS"/>
</dbReference>
<dbReference type="GO" id="GO:0008168">
    <property type="term" value="F:methyltransferase activity"/>
    <property type="evidence" value="ECO:0007669"/>
    <property type="project" value="UniProtKB-KW"/>
</dbReference>
<dbReference type="InterPro" id="IPR013656">
    <property type="entry name" value="PAS_4"/>
</dbReference>
<organism evidence="4 5">
    <name type="scientific">Deinococcus gobiensis (strain DSM 21396 / JCM 16679 / CGMCC 1.7299 / I-0)</name>
    <dbReference type="NCBI Taxonomy" id="745776"/>
    <lineage>
        <taxon>Bacteria</taxon>
        <taxon>Thermotogati</taxon>
        <taxon>Deinococcota</taxon>
        <taxon>Deinococci</taxon>
        <taxon>Deinococcales</taxon>
        <taxon>Deinococcaceae</taxon>
        <taxon>Deinococcus</taxon>
    </lineage>
</organism>
<dbReference type="Pfam" id="PF08448">
    <property type="entry name" value="PAS_4"/>
    <property type="match status" value="1"/>
</dbReference>